<dbReference type="OrthoDB" id="8965954at2"/>
<keyword evidence="1" id="KW-0812">Transmembrane</keyword>
<name>A0A1I6FN44_9FLAO</name>
<dbReference type="STRING" id="400055.SAMN04490243_0101"/>
<feature type="transmembrane region" description="Helical" evidence="1">
    <location>
        <begin position="50"/>
        <end position="70"/>
    </location>
</feature>
<reference evidence="3 4" key="1">
    <citation type="submission" date="2016-10" db="EMBL/GenBank/DDBJ databases">
        <authorList>
            <person name="de Groot N.N."/>
        </authorList>
    </citation>
    <scope>NUCLEOTIDE SEQUENCE [LARGE SCALE GENOMIC DNA]</scope>
    <source>
        <strain evidence="3 4">DSM 21019</strain>
    </source>
</reference>
<dbReference type="EMBL" id="FOYQ01000001">
    <property type="protein sequence ID" value="SFR31274.1"/>
    <property type="molecule type" value="Genomic_DNA"/>
</dbReference>
<evidence type="ECO:0000313" key="3">
    <source>
        <dbReference type="EMBL" id="SFR31274.1"/>
    </source>
</evidence>
<keyword evidence="1" id="KW-0472">Membrane</keyword>
<dbReference type="AlphaFoldDB" id="A0A1I6FN44"/>
<evidence type="ECO:0000256" key="1">
    <source>
        <dbReference type="SAM" id="Phobius"/>
    </source>
</evidence>
<organism evidence="3 4">
    <name type="scientific">Robiginitalea myxolifaciens</name>
    <dbReference type="NCBI Taxonomy" id="400055"/>
    <lineage>
        <taxon>Bacteria</taxon>
        <taxon>Pseudomonadati</taxon>
        <taxon>Bacteroidota</taxon>
        <taxon>Flavobacteriia</taxon>
        <taxon>Flavobacteriales</taxon>
        <taxon>Flavobacteriaceae</taxon>
        <taxon>Robiginitalea</taxon>
    </lineage>
</organism>
<dbReference type="Pfam" id="PF13239">
    <property type="entry name" value="2TM"/>
    <property type="match status" value="1"/>
</dbReference>
<keyword evidence="1" id="KW-1133">Transmembrane helix</keyword>
<keyword evidence="4" id="KW-1185">Reference proteome</keyword>
<proteinExistence type="predicted"/>
<dbReference type="RefSeq" id="WP_092979825.1">
    <property type="nucleotide sequence ID" value="NZ_FOYQ01000001.1"/>
</dbReference>
<evidence type="ECO:0000313" key="4">
    <source>
        <dbReference type="Proteomes" id="UP000199534"/>
    </source>
</evidence>
<protein>
    <submittedName>
        <fullName evidence="3">2TM domain-containing protein</fullName>
    </submittedName>
</protein>
<evidence type="ECO:0000259" key="2">
    <source>
        <dbReference type="Pfam" id="PF13239"/>
    </source>
</evidence>
<dbReference type="InterPro" id="IPR025698">
    <property type="entry name" value="2TM_dom"/>
</dbReference>
<feature type="domain" description="2TM" evidence="2">
    <location>
        <begin position="12"/>
        <end position="90"/>
    </location>
</feature>
<sequence length="100" mass="12464">MEELNKESKYFRAKQRVEELKKFYGNLTSYVFVIGLLAVINYITYWEYKWFLWAALGWGIGLFFHAVRTFRMNPFFNRQWEERKIREFMEEDEKRGGRWE</sequence>
<dbReference type="Proteomes" id="UP000199534">
    <property type="component" value="Unassembled WGS sequence"/>
</dbReference>
<gene>
    <name evidence="3" type="ORF">SAMN04490243_0101</name>
</gene>
<feature type="transmembrane region" description="Helical" evidence="1">
    <location>
        <begin position="23"/>
        <end position="44"/>
    </location>
</feature>
<accession>A0A1I6FN44</accession>